<feature type="signal peptide" evidence="1">
    <location>
        <begin position="1"/>
        <end position="17"/>
    </location>
</feature>
<feature type="chain" id="PRO_5006065181" evidence="1">
    <location>
        <begin position="18"/>
        <end position="217"/>
    </location>
</feature>
<organism evidence="2 3">
    <name type="scientific">Shimia thalassica</name>
    <dbReference type="NCBI Taxonomy" id="1715693"/>
    <lineage>
        <taxon>Bacteria</taxon>
        <taxon>Pseudomonadati</taxon>
        <taxon>Pseudomonadota</taxon>
        <taxon>Alphaproteobacteria</taxon>
        <taxon>Rhodobacterales</taxon>
        <taxon>Roseobacteraceae</taxon>
    </lineage>
</organism>
<evidence type="ECO:0000313" key="3">
    <source>
        <dbReference type="Proteomes" id="UP000051870"/>
    </source>
</evidence>
<dbReference type="RefSeq" id="WP_058312402.1">
    <property type="nucleotide sequence ID" value="NZ_CYTW01000004.1"/>
</dbReference>
<dbReference type="STRING" id="1715693.PH7735_03226"/>
<sequence>MKHFAFLLALVAFPLSAETVTPPEGCEPTATVHRDSCIATTYFSCGDETQVVSYARGKVTDTHTFGPDWDLLGYVADNGRSTVSAKAGSKPEASLQAALETGESIGARDMEMTTGVLKGNLIEMQSKLLLGTESVILSGKAFRTGTLERKFTVKKNGVTSDYSFDILAAEDGSMLIEGAAEVDQFGRKSELEWTPRRIAWPGEDGFMTMQSEFGCDG</sequence>
<dbReference type="AlphaFoldDB" id="A0A0P1IEE4"/>
<reference evidence="3" key="1">
    <citation type="submission" date="2015-09" db="EMBL/GenBank/DDBJ databases">
        <authorList>
            <person name="Rodrigo-Torres Lidia"/>
            <person name="Arahal R.David."/>
        </authorList>
    </citation>
    <scope>NUCLEOTIDE SEQUENCE [LARGE SCALE GENOMIC DNA]</scope>
    <source>
        <strain evidence="3">CECT 7735</strain>
    </source>
</reference>
<keyword evidence="3" id="KW-1185">Reference proteome</keyword>
<protein>
    <submittedName>
        <fullName evidence="2">Uncharacterized protein</fullName>
    </submittedName>
</protein>
<keyword evidence="1" id="KW-0732">Signal</keyword>
<dbReference type="EMBL" id="CYTW01000004">
    <property type="protein sequence ID" value="CUK08301.1"/>
    <property type="molecule type" value="Genomic_DNA"/>
</dbReference>
<name>A0A0P1IEE4_9RHOB</name>
<proteinExistence type="predicted"/>
<dbReference type="Proteomes" id="UP000051870">
    <property type="component" value="Unassembled WGS sequence"/>
</dbReference>
<dbReference type="GeneID" id="83882215"/>
<accession>A0A0P1IEE4</accession>
<evidence type="ECO:0000313" key="2">
    <source>
        <dbReference type="EMBL" id="CUK08301.1"/>
    </source>
</evidence>
<gene>
    <name evidence="2" type="ORF">PH7735_03226</name>
</gene>
<evidence type="ECO:0000256" key="1">
    <source>
        <dbReference type="SAM" id="SignalP"/>
    </source>
</evidence>